<organism evidence="1 2">
    <name type="scientific">Lujinxingia vulgaris</name>
    <dbReference type="NCBI Taxonomy" id="2600176"/>
    <lineage>
        <taxon>Bacteria</taxon>
        <taxon>Deltaproteobacteria</taxon>
        <taxon>Bradymonadales</taxon>
        <taxon>Lujinxingiaceae</taxon>
        <taxon>Lujinxingia</taxon>
    </lineage>
</organism>
<dbReference type="RefSeq" id="WP_146977211.1">
    <property type="nucleotide sequence ID" value="NZ_VOSL01000144.1"/>
</dbReference>
<sequence>MTQAEFSNEALAHALGLSLRHEGDTRVIERRGLSARVRAAALPSPDTAIRRATAAWALYGIRLGLDVEHAQRDAPRKEPRFRRTAVQRYHEAPTFYGDHLLHLVPRWTRRWFEVVSQEDALWQPALDSGGNLEAVIIHETGLRIDVITRARQEAGDTEEATRWEKARTALFYNSYKVRGTTSREVEGVRLRTLSTTEGFGASRALVMPELDFDSAQDRGLIATPTRDHLLIVRPDPPGEHERQKAKATLSESLNHHFKNHPFPLTDAHWQLERDALRLVPGDWSWPGHDLPDPADLWCAD</sequence>
<name>A0A5C6WVT8_9DELT</name>
<dbReference type="Proteomes" id="UP000321046">
    <property type="component" value="Unassembled WGS sequence"/>
</dbReference>
<evidence type="ECO:0000313" key="1">
    <source>
        <dbReference type="EMBL" id="TXD31911.1"/>
    </source>
</evidence>
<dbReference type="AlphaFoldDB" id="A0A5C6WVT8"/>
<dbReference type="OrthoDB" id="5496488at2"/>
<evidence type="ECO:0000313" key="2">
    <source>
        <dbReference type="Proteomes" id="UP000321046"/>
    </source>
</evidence>
<comment type="caution">
    <text evidence="1">The sequence shown here is derived from an EMBL/GenBank/DDBJ whole genome shotgun (WGS) entry which is preliminary data.</text>
</comment>
<reference evidence="1 2" key="1">
    <citation type="submission" date="2019-08" db="EMBL/GenBank/DDBJ databases">
        <title>Bradymonadales sp. TMQ2.</title>
        <authorList>
            <person name="Liang Q."/>
        </authorList>
    </citation>
    <scope>NUCLEOTIDE SEQUENCE [LARGE SCALE GENOMIC DNA]</scope>
    <source>
        <strain evidence="1 2">TMQ2</strain>
    </source>
</reference>
<dbReference type="EMBL" id="VOSL01000144">
    <property type="protein sequence ID" value="TXD31911.1"/>
    <property type="molecule type" value="Genomic_DNA"/>
</dbReference>
<proteinExistence type="predicted"/>
<accession>A0A5C6WVT8</accession>
<gene>
    <name evidence="1" type="ORF">FRC96_19985</name>
</gene>
<protein>
    <submittedName>
        <fullName evidence="1">Uncharacterized protein</fullName>
    </submittedName>
</protein>